<organism evidence="1 2">
    <name type="scientific">Liparis tanakae</name>
    <name type="common">Tanaka's snailfish</name>
    <dbReference type="NCBI Taxonomy" id="230148"/>
    <lineage>
        <taxon>Eukaryota</taxon>
        <taxon>Metazoa</taxon>
        <taxon>Chordata</taxon>
        <taxon>Craniata</taxon>
        <taxon>Vertebrata</taxon>
        <taxon>Euteleostomi</taxon>
        <taxon>Actinopterygii</taxon>
        <taxon>Neopterygii</taxon>
        <taxon>Teleostei</taxon>
        <taxon>Neoteleostei</taxon>
        <taxon>Acanthomorphata</taxon>
        <taxon>Eupercaria</taxon>
        <taxon>Perciformes</taxon>
        <taxon>Cottioidei</taxon>
        <taxon>Cottales</taxon>
        <taxon>Liparidae</taxon>
        <taxon>Liparis</taxon>
    </lineage>
</organism>
<dbReference type="Proteomes" id="UP000314294">
    <property type="component" value="Unassembled WGS sequence"/>
</dbReference>
<comment type="caution">
    <text evidence="1">The sequence shown here is derived from an EMBL/GenBank/DDBJ whole genome shotgun (WGS) entry which is preliminary data.</text>
</comment>
<sequence length="119" mass="13009">MYKLLVAATAITLSLGCQAVWRIFLLKSRLSTLISSFFLLPPVDTLRGLSVARGLLLSRDASSVMSRRVASEQTRKRPEIPGPALTKTFILASPELHKPLITHTAALGEKHSRGLEGIF</sequence>
<dbReference type="EMBL" id="SRLO01000044">
    <property type="protein sequence ID" value="TNN81847.1"/>
    <property type="molecule type" value="Genomic_DNA"/>
</dbReference>
<protein>
    <submittedName>
        <fullName evidence="1">Uncharacterized protein</fullName>
    </submittedName>
</protein>
<evidence type="ECO:0000313" key="2">
    <source>
        <dbReference type="Proteomes" id="UP000314294"/>
    </source>
</evidence>
<dbReference type="PROSITE" id="PS51257">
    <property type="entry name" value="PROKAR_LIPOPROTEIN"/>
    <property type="match status" value="1"/>
</dbReference>
<reference evidence="1 2" key="1">
    <citation type="submission" date="2019-03" db="EMBL/GenBank/DDBJ databases">
        <title>First draft genome of Liparis tanakae, snailfish: a comprehensive survey of snailfish specific genes.</title>
        <authorList>
            <person name="Kim W."/>
            <person name="Song I."/>
            <person name="Jeong J.-H."/>
            <person name="Kim D."/>
            <person name="Kim S."/>
            <person name="Ryu S."/>
            <person name="Song J.Y."/>
            <person name="Lee S.K."/>
        </authorList>
    </citation>
    <scope>NUCLEOTIDE SEQUENCE [LARGE SCALE GENOMIC DNA]</scope>
    <source>
        <tissue evidence="1">Muscle</tissue>
    </source>
</reference>
<keyword evidence="2" id="KW-1185">Reference proteome</keyword>
<dbReference type="AlphaFoldDB" id="A0A4Z2IVS2"/>
<evidence type="ECO:0000313" key="1">
    <source>
        <dbReference type="EMBL" id="TNN81847.1"/>
    </source>
</evidence>
<accession>A0A4Z2IVS2</accession>
<gene>
    <name evidence="1" type="ORF">EYF80_007976</name>
</gene>
<proteinExistence type="predicted"/>
<name>A0A4Z2IVS2_9TELE</name>